<sequence length="247" mass="26937">MDELSKQAAQDRTGLAPVYVDVPDKSGMPGAGTSRLLNTGLTEAEATVAAEPAPVLHPSRKQERRTTVVRATWILGCITAGVMLGLYKDAVQDRDAGQAGWVLTALAVLVPCLLVLGAYPTWKRRKFLKDYKQRHQAWVARFIGNWPLRERLTDVDAIADVWQRVSTRTMADTLEAGRDTILAQGSPGDRPARLLAEALAAVDAWARAPWPDPALYRAAQDAVDRFGELAGRRRADAVPPAPPPNFP</sequence>
<gene>
    <name evidence="2" type="ORF">J2T22_002993</name>
</gene>
<proteinExistence type="predicted"/>
<evidence type="ECO:0000313" key="3">
    <source>
        <dbReference type="Proteomes" id="UP001226389"/>
    </source>
</evidence>
<dbReference type="RefSeq" id="WP_307491576.1">
    <property type="nucleotide sequence ID" value="NZ_JAUSSY010000010.1"/>
</dbReference>
<dbReference type="EMBL" id="JAUSSY010000010">
    <property type="protein sequence ID" value="MDQ0119798.1"/>
    <property type="molecule type" value="Genomic_DNA"/>
</dbReference>
<accession>A0ABT9ULH2</accession>
<protein>
    <submittedName>
        <fullName evidence="2">Uncharacterized protein</fullName>
    </submittedName>
</protein>
<keyword evidence="3" id="KW-1185">Reference proteome</keyword>
<evidence type="ECO:0000256" key="1">
    <source>
        <dbReference type="SAM" id="Phobius"/>
    </source>
</evidence>
<reference evidence="2 3" key="1">
    <citation type="submission" date="2023-07" db="EMBL/GenBank/DDBJ databases">
        <title>Sorghum-associated microbial communities from plants grown in Nebraska, USA.</title>
        <authorList>
            <person name="Schachtman D."/>
        </authorList>
    </citation>
    <scope>NUCLEOTIDE SEQUENCE [LARGE SCALE GENOMIC DNA]</scope>
    <source>
        <strain evidence="2 3">DS994</strain>
    </source>
</reference>
<keyword evidence="1" id="KW-0812">Transmembrane</keyword>
<dbReference type="Proteomes" id="UP001226389">
    <property type="component" value="Unassembled WGS sequence"/>
</dbReference>
<evidence type="ECO:0000313" key="2">
    <source>
        <dbReference type="EMBL" id="MDQ0119798.1"/>
    </source>
</evidence>
<feature type="transmembrane region" description="Helical" evidence="1">
    <location>
        <begin position="99"/>
        <end position="119"/>
    </location>
</feature>
<organism evidence="2 3">
    <name type="scientific">Pseudarthrobacter defluvii</name>
    <dbReference type="NCBI Taxonomy" id="410837"/>
    <lineage>
        <taxon>Bacteria</taxon>
        <taxon>Bacillati</taxon>
        <taxon>Actinomycetota</taxon>
        <taxon>Actinomycetes</taxon>
        <taxon>Micrococcales</taxon>
        <taxon>Micrococcaceae</taxon>
        <taxon>Pseudarthrobacter</taxon>
    </lineage>
</organism>
<keyword evidence="1" id="KW-0472">Membrane</keyword>
<comment type="caution">
    <text evidence="2">The sequence shown here is derived from an EMBL/GenBank/DDBJ whole genome shotgun (WGS) entry which is preliminary data.</text>
</comment>
<keyword evidence="1" id="KW-1133">Transmembrane helix</keyword>
<name>A0ABT9ULH2_9MICC</name>
<feature type="transmembrane region" description="Helical" evidence="1">
    <location>
        <begin position="68"/>
        <end position="87"/>
    </location>
</feature>